<dbReference type="Pfam" id="PF04803">
    <property type="entry name" value="Cor1"/>
    <property type="match status" value="1"/>
</dbReference>
<dbReference type="RefSeq" id="XP_026724876.1">
    <property type="nucleotide sequence ID" value="XM_026869075.1"/>
</dbReference>
<proteinExistence type="inferred from homology"/>
<comment type="similarity">
    <text evidence="1">Belongs to the XLR/SYCP3 family.</text>
</comment>
<gene>
    <name evidence="6" type="primary">LOC113491880</name>
</gene>
<evidence type="ECO:0000256" key="3">
    <source>
        <dbReference type="SAM" id="MobiDB-lite"/>
    </source>
</evidence>
<dbReference type="KEGG" id="tnl:113491880"/>
<reference evidence="6" key="1">
    <citation type="submission" date="2025-08" db="UniProtKB">
        <authorList>
            <consortium name="RefSeq"/>
        </authorList>
    </citation>
    <scope>IDENTIFICATION</scope>
</reference>
<evidence type="ECO:0000313" key="5">
    <source>
        <dbReference type="Proteomes" id="UP000322000"/>
    </source>
</evidence>
<organism evidence="5 6">
    <name type="scientific">Trichoplusia ni</name>
    <name type="common">Cabbage looper</name>
    <dbReference type="NCBI Taxonomy" id="7111"/>
    <lineage>
        <taxon>Eukaryota</taxon>
        <taxon>Metazoa</taxon>
        <taxon>Ecdysozoa</taxon>
        <taxon>Arthropoda</taxon>
        <taxon>Hexapoda</taxon>
        <taxon>Insecta</taxon>
        <taxon>Pterygota</taxon>
        <taxon>Neoptera</taxon>
        <taxon>Endopterygota</taxon>
        <taxon>Lepidoptera</taxon>
        <taxon>Glossata</taxon>
        <taxon>Ditrysia</taxon>
        <taxon>Noctuoidea</taxon>
        <taxon>Noctuidae</taxon>
        <taxon>Plusiinae</taxon>
        <taxon>Trichoplusia</taxon>
    </lineage>
</organism>
<dbReference type="GO" id="GO:0051321">
    <property type="term" value="P:meiotic cell cycle"/>
    <property type="evidence" value="ECO:0007669"/>
    <property type="project" value="TreeGrafter"/>
</dbReference>
<dbReference type="GO" id="GO:0007286">
    <property type="term" value="P:spermatid development"/>
    <property type="evidence" value="ECO:0007669"/>
    <property type="project" value="TreeGrafter"/>
</dbReference>
<dbReference type="PANTHER" id="PTHR19368">
    <property type="entry name" value="XLR/SCP3/FAM9"/>
    <property type="match status" value="1"/>
</dbReference>
<dbReference type="InterPro" id="IPR006888">
    <property type="entry name" value="XLR/SYCP3/FAM9_dom"/>
</dbReference>
<feature type="coiled-coil region" evidence="2">
    <location>
        <begin position="91"/>
        <end position="193"/>
    </location>
</feature>
<feature type="region of interest" description="Disordered" evidence="3">
    <location>
        <begin position="23"/>
        <end position="44"/>
    </location>
</feature>
<accession>A0A7E5V9C9</accession>
<dbReference type="AlphaFoldDB" id="A0A7E5V9C9"/>
<feature type="domain" description="XLR/SYCP3/FAM9" evidence="4">
    <location>
        <begin position="59"/>
        <end position="186"/>
    </location>
</feature>
<keyword evidence="5" id="KW-1185">Reference proteome</keyword>
<dbReference type="OrthoDB" id="10012356at2759"/>
<sequence>MASKKLSKAKFLSEDLNELLNESQFLKDSPTPKKGAKRQRNDLTEEEGIAKLIGHYQSNSKKKKLEVNVEACKESRQKILDVMSHQLDTRKERSDNLLKSLSEVMTQLEADCNAMKDNEKKLEHLTGAVVKCMQQATTAHKQKLKALKDIHNSFKKQCEEMEADHKAETDKLAEELEDDIKKLQQKLISETKRSGWENLRRTIFHAMQNDF</sequence>
<name>A0A7E5V9C9_TRINI</name>
<evidence type="ECO:0000313" key="6">
    <source>
        <dbReference type="RefSeq" id="XP_026724876.1"/>
    </source>
</evidence>
<evidence type="ECO:0000256" key="1">
    <source>
        <dbReference type="ARBA" id="ARBA00010283"/>
    </source>
</evidence>
<protein>
    <submittedName>
        <fullName evidence="6">Uncharacterized protein LOC113491880</fullName>
    </submittedName>
</protein>
<evidence type="ECO:0000259" key="4">
    <source>
        <dbReference type="Pfam" id="PF04803"/>
    </source>
</evidence>
<dbReference type="GeneID" id="113491880"/>
<dbReference type="InParanoid" id="A0A7E5V9C9"/>
<evidence type="ECO:0000256" key="2">
    <source>
        <dbReference type="SAM" id="Coils"/>
    </source>
</evidence>
<dbReference type="GO" id="GO:0000795">
    <property type="term" value="C:synaptonemal complex"/>
    <property type="evidence" value="ECO:0007669"/>
    <property type="project" value="TreeGrafter"/>
</dbReference>
<dbReference type="InterPro" id="IPR051443">
    <property type="entry name" value="XLR/SYCP3"/>
</dbReference>
<keyword evidence="2" id="KW-0175">Coiled coil</keyword>
<dbReference type="PANTHER" id="PTHR19368:SF15">
    <property type="entry name" value="XLR_SYCP3_FAM9 DOMAIN-CONTAINING PROTEIN"/>
    <property type="match status" value="1"/>
</dbReference>
<dbReference type="Proteomes" id="UP000322000">
    <property type="component" value="Chromosome 3"/>
</dbReference>